<name>A0A5K0UAT5_9VIRU</name>
<dbReference type="SUPFAM" id="SSF51695">
    <property type="entry name" value="PLC-like phosphodiesterases"/>
    <property type="match status" value="1"/>
</dbReference>
<sequence length="301" mass="35253">MKRVALHRGNTFYGVENSLEALRPDLTEVLRFTNETTFDDNDVVMEIDVILKPPFLIRHNTDDKVSDAYIENILPSDNVLSSSRDQNWSFENIRSKKPWELTEYDISRLKHLPKRGTISESKPLILKEVLELAKQKKYRLYLDVKLPNYTLNELSNYVTLYHDTKEMMRIIAEYAKYGVIDCVVSFSFLASVLIKFFNTVASSTDKIRQGVFCWEVFGLHSRMSNVLNTIYMYFVRMIIHPIVVSYSIRLVKRYPHYLNMMGVTDIKNRYVWSIHKTKLGEMTDFLDTNNLTAVVDTFDIK</sequence>
<protein>
    <submittedName>
        <fullName evidence="2">Putative phosphodiesterase</fullName>
    </submittedName>
</protein>
<evidence type="ECO:0000313" key="2">
    <source>
        <dbReference type="EMBL" id="VBB18800.1"/>
    </source>
</evidence>
<comment type="caution">
    <text evidence="2">The sequence shown here is derived from an EMBL/GenBank/DDBJ whole genome shotgun (WGS) entry which is preliminary data.</text>
</comment>
<gene>
    <name evidence="2" type="ORF">YASMINEVIRUS_1332</name>
</gene>
<dbReference type="EMBL" id="UPSH01000001">
    <property type="protein sequence ID" value="VBB18800.1"/>
    <property type="molecule type" value="Genomic_DNA"/>
</dbReference>
<proteinExistence type="predicted"/>
<accession>A0A5K0UAT5</accession>
<keyword evidence="1" id="KW-0812">Transmembrane</keyword>
<organism evidence="2 3">
    <name type="scientific">Yasminevirus sp. GU-2018</name>
    <dbReference type="NCBI Taxonomy" id="2420051"/>
    <lineage>
        <taxon>Viruses</taxon>
        <taxon>Varidnaviria</taxon>
        <taxon>Bamfordvirae</taxon>
        <taxon>Nucleocytoviricota</taxon>
        <taxon>Megaviricetes</taxon>
        <taxon>Imitervirales</taxon>
        <taxon>Mimiviridae</taxon>
        <taxon>Klosneuvirinae</taxon>
        <taxon>Yasminevirus</taxon>
        <taxon>Yasminevirus saudimassiliense</taxon>
    </lineage>
</organism>
<feature type="transmembrane region" description="Helical" evidence="1">
    <location>
        <begin position="177"/>
        <end position="197"/>
    </location>
</feature>
<keyword evidence="1" id="KW-1133">Transmembrane helix</keyword>
<dbReference type="InterPro" id="IPR017946">
    <property type="entry name" value="PLC-like_Pdiesterase_TIM-brl"/>
</dbReference>
<reference evidence="2 3" key="1">
    <citation type="submission" date="2018-10" db="EMBL/GenBank/DDBJ databases">
        <authorList>
            <consortium name="IHU Genomes"/>
        </authorList>
    </citation>
    <scope>NUCLEOTIDE SEQUENCE [LARGE SCALE GENOMIC DNA]</scope>
    <source>
        <strain evidence="2 3">A1</strain>
    </source>
</reference>
<dbReference type="GO" id="GO:0008081">
    <property type="term" value="F:phosphoric diester hydrolase activity"/>
    <property type="evidence" value="ECO:0007669"/>
    <property type="project" value="InterPro"/>
</dbReference>
<keyword evidence="3" id="KW-1185">Reference proteome</keyword>
<dbReference type="GO" id="GO:0006629">
    <property type="term" value="P:lipid metabolic process"/>
    <property type="evidence" value="ECO:0007669"/>
    <property type="project" value="InterPro"/>
</dbReference>
<dbReference type="Gene3D" id="3.20.20.190">
    <property type="entry name" value="Phosphatidylinositol (PI) phosphodiesterase"/>
    <property type="match status" value="1"/>
</dbReference>
<feature type="transmembrane region" description="Helical" evidence="1">
    <location>
        <begin position="230"/>
        <end position="251"/>
    </location>
</feature>
<dbReference type="Proteomes" id="UP000594342">
    <property type="component" value="Unassembled WGS sequence"/>
</dbReference>
<keyword evidence="1" id="KW-0472">Membrane</keyword>
<evidence type="ECO:0000313" key="3">
    <source>
        <dbReference type="Proteomes" id="UP000594342"/>
    </source>
</evidence>
<evidence type="ECO:0000256" key="1">
    <source>
        <dbReference type="SAM" id="Phobius"/>
    </source>
</evidence>